<gene>
    <name evidence="1" type="ORF">CDA63_05560</name>
</gene>
<reference evidence="1 2" key="1">
    <citation type="submission" date="2017-06" db="EMBL/GenBank/DDBJ databases">
        <title>Hymenobacter amundsenii sp. nov. isolated from regoliths in Antarctica.</title>
        <authorList>
            <person name="Sedlacek I."/>
            <person name="Kralova S."/>
            <person name="Pantucek R."/>
            <person name="Svec P."/>
            <person name="Holochova P."/>
            <person name="Stankova E."/>
            <person name="Vrbovska V."/>
            <person name="Busse H.-J."/>
        </authorList>
    </citation>
    <scope>NUCLEOTIDE SEQUENCE [LARGE SCALE GENOMIC DNA]</scope>
    <source>
        <strain evidence="1 2">CCM 8682</strain>
    </source>
</reference>
<sequence length="129" mass="13555">MRRFLFLRALLGPCLLIGLGGLLSVCRAGINSNLFIESGKQFVLGGGQPGSFKVVAHNVGNVPVELRERPKGGGVFGRAILQPGQAATLRFLAGSAALVLNPSARTANLKLRITGDTRLGMGYEPNGQK</sequence>
<accession>A0A246FN87</accession>
<dbReference type="Proteomes" id="UP000197277">
    <property type="component" value="Unassembled WGS sequence"/>
</dbReference>
<keyword evidence="2" id="KW-1185">Reference proteome</keyword>
<proteinExistence type="predicted"/>
<name>A0A246FN87_9BACT</name>
<dbReference type="AlphaFoldDB" id="A0A246FN87"/>
<dbReference type="OrthoDB" id="1362719at2"/>
<protein>
    <recommendedName>
        <fullName evidence="3">DUF1573 domain-containing protein</fullName>
    </recommendedName>
</protein>
<evidence type="ECO:0008006" key="3">
    <source>
        <dbReference type="Google" id="ProtNLM"/>
    </source>
</evidence>
<dbReference type="RefSeq" id="WP_088463455.1">
    <property type="nucleotide sequence ID" value="NZ_NIRR01000005.1"/>
</dbReference>
<evidence type="ECO:0000313" key="1">
    <source>
        <dbReference type="EMBL" id="OWP64190.1"/>
    </source>
</evidence>
<organism evidence="1 2">
    <name type="scientific">Hymenobacter amundsenii</name>
    <dbReference type="NCBI Taxonomy" id="2006685"/>
    <lineage>
        <taxon>Bacteria</taxon>
        <taxon>Pseudomonadati</taxon>
        <taxon>Bacteroidota</taxon>
        <taxon>Cytophagia</taxon>
        <taxon>Cytophagales</taxon>
        <taxon>Hymenobacteraceae</taxon>
        <taxon>Hymenobacter</taxon>
    </lineage>
</organism>
<comment type="caution">
    <text evidence="1">The sequence shown here is derived from an EMBL/GenBank/DDBJ whole genome shotgun (WGS) entry which is preliminary data.</text>
</comment>
<dbReference type="EMBL" id="NIRR01000005">
    <property type="protein sequence ID" value="OWP64190.1"/>
    <property type="molecule type" value="Genomic_DNA"/>
</dbReference>
<evidence type="ECO:0000313" key="2">
    <source>
        <dbReference type="Proteomes" id="UP000197277"/>
    </source>
</evidence>